<name>A0A223E193_9BACI</name>
<protein>
    <submittedName>
        <fullName evidence="1">Uncharacterized protein</fullName>
    </submittedName>
</protein>
<reference evidence="1 2" key="1">
    <citation type="submission" date="2016-10" db="EMBL/GenBank/DDBJ databases">
        <title>The whole genome sequencing and assembly of Aeribacillus pallidus KCTC3564 strain.</title>
        <authorList>
            <person name="Lee Y.-J."/>
            <person name="Park M.-K."/>
            <person name="Yi H."/>
            <person name="Bahn Y.-S."/>
            <person name="Kim J.F."/>
            <person name="Lee D.-W."/>
        </authorList>
    </citation>
    <scope>NUCLEOTIDE SEQUENCE [LARGE SCALE GENOMIC DNA]</scope>
    <source>
        <strain evidence="1 2">KCTC3564</strain>
    </source>
</reference>
<dbReference type="KEGG" id="apak:AP3564_01000"/>
<accession>A0A223E193</accession>
<proteinExistence type="predicted"/>
<dbReference type="AlphaFoldDB" id="A0A223E193"/>
<gene>
    <name evidence="1" type="ORF">AP3564_01000</name>
</gene>
<sequence length="305" mass="35438">MKAIENPKIRPIKPFIQFHSESLKKSLYANQALYIMDNMMLSKLRKDAVCNPFIIQKGFQLSKVILIPDIILEEASKNLPDEKAFEKYYYELFRILSTEHEIYVVDLEIIFELLRDMIGTKEAAFNILKNISLEAVRTNQTIRDSIKEIDSHSEAALKTLIGCIIANGKNAGERFITIFSLALLSLYFGPVYIVSEDEKGIYGPFRTFLNNERLMELINIDHTFDFIQLYQFMSYESLILSLFHQADLSKEELFDLIEKSNRDQSRNILYSLNGTSFHTPISNQKLVEWISQQIIKIQSVDEQIR</sequence>
<evidence type="ECO:0000313" key="1">
    <source>
        <dbReference type="EMBL" id="ASS89028.1"/>
    </source>
</evidence>
<dbReference type="EMBL" id="CP017703">
    <property type="protein sequence ID" value="ASS89028.1"/>
    <property type="molecule type" value="Genomic_DNA"/>
</dbReference>
<dbReference type="Proteomes" id="UP000214606">
    <property type="component" value="Chromosome"/>
</dbReference>
<evidence type="ECO:0000313" key="2">
    <source>
        <dbReference type="Proteomes" id="UP000214606"/>
    </source>
</evidence>
<organism evidence="1 2">
    <name type="scientific">Aeribacillus pallidus</name>
    <dbReference type="NCBI Taxonomy" id="33936"/>
    <lineage>
        <taxon>Bacteria</taxon>
        <taxon>Bacillati</taxon>
        <taxon>Bacillota</taxon>
        <taxon>Bacilli</taxon>
        <taxon>Bacillales</taxon>
        <taxon>Bacillaceae</taxon>
        <taxon>Aeribacillus</taxon>
    </lineage>
</organism>